<name>A0A6F9EFR6_9BACL</name>
<dbReference type="InterPro" id="IPR011009">
    <property type="entry name" value="Kinase-like_dom_sf"/>
</dbReference>
<dbReference type="PANTHER" id="PTHR39179:SF3">
    <property type="entry name" value="COTS-RELATED PROTEIN"/>
    <property type="match status" value="1"/>
</dbReference>
<dbReference type="PANTHER" id="PTHR39179">
    <property type="entry name" value="SPORE COAT PROTEIN I"/>
    <property type="match status" value="1"/>
</dbReference>
<proteinExistence type="predicted"/>
<evidence type="ECO:0000256" key="1">
    <source>
        <dbReference type="SAM" id="Coils"/>
    </source>
</evidence>
<feature type="compositionally biased region" description="Acidic residues" evidence="2">
    <location>
        <begin position="69"/>
        <end position="80"/>
    </location>
</feature>
<dbReference type="AlphaFoldDB" id="A0A6F9EFR6"/>
<evidence type="ECO:0000313" key="4">
    <source>
        <dbReference type="EMBL" id="CAB3395140.1"/>
    </source>
</evidence>
<sequence>MAESIPPWLKHLWKEFTTPPAFLAKASEAPEKVKPAKDQAKAVKNGTGDKKKPSWAKPAPSTPASEPESPWDEEEGEGDLPEVHVRPKPSKPPSPTGKPKKSASPAAGHAGDSSPPRPTPRPTAKSSESIAVTSLGVRTELERWGFDSSVLAAYPYVFTRVSRHGSALRLQSARTTLVLKRSPHNPLHVEAMHRALDYASRRGGPVPRWITPRHTGSTRASDTPFVRGDDGLYYAMEWIDGREVDLASAADMAKASQSLSKFHQLTHRWVNDESTGEERRNLPSAFEIVSRLARRTEEMEKALKRAEIINEEQDDDLFYLEHAPVFLRQAHEALDRLLAPECQRRLEQERESPAVCHMDLTPSNLIRKGQMVYLVDFDYLAYAPRTLDLAHLLRRGLQKANWAPELGLTGILQYNTAVTLTRVEYRLLQAFLAFPHRFWRTTHRWQQGDRHDDQVLREFRRCVREEPARKKFLEWFRRQALL</sequence>
<evidence type="ECO:0000259" key="3">
    <source>
        <dbReference type="Pfam" id="PF01636"/>
    </source>
</evidence>
<feature type="domain" description="Aminoglycoside phosphotransferase" evidence="3">
    <location>
        <begin position="171"/>
        <end position="403"/>
    </location>
</feature>
<keyword evidence="1" id="KW-0175">Coiled coil</keyword>
<reference evidence="4 5" key="1">
    <citation type="submission" date="2020-04" db="EMBL/GenBank/DDBJ databases">
        <authorList>
            <person name="Hogendoorn C."/>
        </authorList>
    </citation>
    <scope>NUCLEOTIDE SEQUENCE [LARGE SCALE GENOMIC DNA]</scope>
    <source>
        <strain evidence="4">COOX1</strain>
    </source>
</reference>
<dbReference type="EMBL" id="LR792683">
    <property type="protein sequence ID" value="CAB3395140.1"/>
    <property type="molecule type" value="Genomic_DNA"/>
</dbReference>
<dbReference type="Gene3D" id="3.90.1200.10">
    <property type="match status" value="1"/>
</dbReference>
<evidence type="ECO:0000313" key="5">
    <source>
        <dbReference type="Proteomes" id="UP000502196"/>
    </source>
</evidence>
<dbReference type="Gene3D" id="3.30.200.20">
    <property type="entry name" value="Phosphorylase Kinase, domain 1"/>
    <property type="match status" value="1"/>
</dbReference>
<dbReference type="Pfam" id="PF01636">
    <property type="entry name" value="APH"/>
    <property type="match status" value="1"/>
</dbReference>
<feature type="coiled-coil region" evidence="1">
    <location>
        <begin position="289"/>
        <end position="316"/>
    </location>
</feature>
<gene>
    <name evidence="4" type="ORF">COOX1_2760</name>
</gene>
<dbReference type="SUPFAM" id="SSF56112">
    <property type="entry name" value="Protein kinase-like (PK-like)"/>
    <property type="match status" value="1"/>
</dbReference>
<dbReference type="RefSeq" id="WP_170086214.1">
    <property type="nucleotide sequence ID" value="NZ_CP047972.1"/>
</dbReference>
<feature type="region of interest" description="Disordered" evidence="2">
    <location>
        <begin position="27"/>
        <end position="131"/>
    </location>
</feature>
<accession>A0A6F9EFR6</accession>
<feature type="compositionally biased region" description="Low complexity" evidence="2">
    <location>
        <begin position="102"/>
        <end position="114"/>
    </location>
</feature>
<dbReference type="InterPro" id="IPR047175">
    <property type="entry name" value="CotS-like"/>
</dbReference>
<organism evidence="4 5">
    <name type="scientific">Kyrpidia spormannii</name>
    <dbReference type="NCBI Taxonomy" id="2055160"/>
    <lineage>
        <taxon>Bacteria</taxon>
        <taxon>Bacillati</taxon>
        <taxon>Bacillota</taxon>
        <taxon>Bacilli</taxon>
        <taxon>Bacillales</taxon>
        <taxon>Alicyclobacillaceae</taxon>
        <taxon>Kyrpidia</taxon>
    </lineage>
</organism>
<dbReference type="Proteomes" id="UP000502196">
    <property type="component" value="Chromosome"/>
</dbReference>
<feature type="compositionally biased region" description="Low complexity" evidence="2">
    <location>
        <begin position="55"/>
        <end position="68"/>
    </location>
</feature>
<dbReference type="InterPro" id="IPR002575">
    <property type="entry name" value="Aminoglycoside_PTrfase"/>
</dbReference>
<feature type="compositionally biased region" description="Basic and acidic residues" evidence="2">
    <location>
        <begin position="28"/>
        <end position="52"/>
    </location>
</feature>
<evidence type="ECO:0000256" key="2">
    <source>
        <dbReference type="SAM" id="MobiDB-lite"/>
    </source>
</evidence>
<protein>
    <recommendedName>
        <fullName evidence="3">Aminoglycoside phosphotransferase domain-containing protein</fullName>
    </recommendedName>
</protein>
<dbReference type="GO" id="GO:0042601">
    <property type="term" value="C:endospore-forming forespore"/>
    <property type="evidence" value="ECO:0007669"/>
    <property type="project" value="TreeGrafter"/>
</dbReference>